<keyword evidence="1" id="KW-0808">Transferase</keyword>
<keyword evidence="2" id="KW-1185">Reference proteome</keyword>
<keyword evidence="1" id="KW-0695">RNA-directed DNA polymerase</keyword>
<feature type="non-terminal residue" evidence="1">
    <location>
        <position position="217"/>
    </location>
</feature>
<dbReference type="PANTHER" id="PTHR36617">
    <property type="entry name" value="PROTEIN, PUTATIVE-RELATED"/>
    <property type="match status" value="1"/>
</dbReference>
<accession>A0A392PMI3</accession>
<comment type="caution">
    <text evidence="1">The sequence shown here is derived from an EMBL/GenBank/DDBJ whole genome shotgun (WGS) entry which is preliminary data.</text>
</comment>
<proteinExistence type="predicted"/>
<dbReference type="GO" id="GO:0003964">
    <property type="term" value="F:RNA-directed DNA polymerase activity"/>
    <property type="evidence" value="ECO:0007669"/>
    <property type="project" value="UniProtKB-KW"/>
</dbReference>
<protein>
    <submittedName>
        <fullName evidence="1">RNA-directed DNA polymerase (Reverse transcriptase)</fullName>
    </submittedName>
</protein>
<evidence type="ECO:0000313" key="1">
    <source>
        <dbReference type="EMBL" id="MCI13024.1"/>
    </source>
</evidence>
<dbReference type="Proteomes" id="UP000265520">
    <property type="component" value="Unassembled WGS sequence"/>
</dbReference>
<dbReference type="EMBL" id="LXQA010086541">
    <property type="protein sequence ID" value="MCI13024.1"/>
    <property type="molecule type" value="Genomic_DNA"/>
</dbReference>
<dbReference type="AlphaFoldDB" id="A0A392PMI3"/>
<sequence>MPLKVWKEVVKIQRTFLWGGLSKRNRICWVKWDDICKPKKEAGLGIRDLRLVNFSLLAKWRWKLLSSDREVWKDVVVGKYGQDIIGKGNLGELTAPRLASNWWLGICNLDKGTNWFSEAVEKRVGDGTLTKFWTDMWIDNQTLQQKFPRIYSISTQKENTIASMGRMDGCMWRWDFNWRRNFFAWEETIKNDLMDLLQQFVPSERQDKWIWRPNSDE</sequence>
<name>A0A392PMI3_9FABA</name>
<organism evidence="1 2">
    <name type="scientific">Trifolium medium</name>
    <dbReference type="NCBI Taxonomy" id="97028"/>
    <lineage>
        <taxon>Eukaryota</taxon>
        <taxon>Viridiplantae</taxon>
        <taxon>Streptophyta</taxon>
        <taxon>Embryophyta</taxon>
        <taxon>Tracheophyta</taxon>
        <taxon>Spermatophyta</taxon>
        <taxon>Magnoliopsida</taxon>
        <taxon>eudicotyledons</taxon>
        <taxon>Gunneridae</taxon>
        <taxon>Pentapetalae</taxon>
        <taxon>rosids</taxon>
        <taxon>fabids</taxon>
        <taxon>Fabales</taxon>
        <taxon>Fabaceae</taxon>
        <taxon>Papilionoideae</taxon>
        <taxon>50 kb inversion clade</taxon>
        <taxon>NPAAA clade</taxon>
        <taxon>Hologalegina</taxon>
        <taxon>IRL clade</taxon>
        <taxon>Trifolieae</taxon>
        <taxon>Trifolium</taxon>
    </lineage>
</organism>
<evidence type="ECO:0000313" key="2">
    <source>
        <dbReference type="Proteomes" id="UP000265520"/>
    </source>
</evidence>
<reference evidence="1 2" key="1">
    <citation type="journal article" date="2018" name="Front. Plant Sci.">
        <title>Red Clover (Trifolium pratense) and Zigzag Clover (T. medium) - A Picture of Genomic Similarities and Differences.</title>
        <authorList>
            <person name="Dluhosova J."/>
            <person name="Istvanek J."/>
            <person name="Nedelnik J."/>
            <person name="Repkova J."/>
        </authorList>
    </citation>
    <scope>NUCLEOTIDE SEQUENCE [LARGE SCALE GENOMIC DNA]</scope>
    <source>
        <strain evidence="2">cv. 10/8</strain>
        <tissue evidence="1">Leaf</tissue>
    </source>
</reference>
<dbReference type="PANTHER" id="PTHR36617:SF16">
    <property type="entry name" value="OS04G0516500 PROTEIN"/>
    <property type="match status" value="1"/>
</dbReference>
<keyword evidence="1" id="KW-0548">Nucleotidyltransferase</keyword>